<dbReference type="RefSeq" id="WP_089385233.1">
    <property type="nucleotide sequence ID" value="NZ_FZNQ01000012.1"/>
</dbReference>
<dbReference type="AlphaFoldDB" id="A0A238X2F4"/>
<accession>A0A238X2F4</accession>
<gene>
    <name evidence="2" type="ORF">SAMN06264855_11282</name>
</gene>
<dbReference type="Proteomes" id="UP000198397">
    <property type="component" value="Unassembled WGS sequence"/>
</dbReference>
<dbReference type="EMBL" id="FZNQ01000012">
    <property type="protein sequence ID" value="SNR52902.1"/>
    <property type="molecule type" value="Genomic_DNA"/>
</dbReference>
<evidence type="ECO:0000313" key="3">
    <source>
        <dbReference type="Proteomes" id="UP000198397"/>
    </source>
</evidence>
<proteinExistence type="predicted"/>
<organism evidence="2 3">
    <name type="scientific">Halorubrum vacuolatum</name>
    <name type="common">Natronobacterium vacuolatum</name>
    <dbReference type="NCBI Taxonomy" id="63740"/>
    <lineage>
        <taxon>Archaea</taxon>
        <taxon>Methanobacteriati</taxon>
        <taxon>Methanobacteriota</taxon>
        <taxon>Stenosarchaea group</taxon>
        <taxon>Halobacteria</taxon>
        <taxon>Halobacteriales</taxon>
        <taxon>Haloferacaceae</taxon>
        <taxon>Halorubrum</taxon>
    </lineage>
</organism>
<feature type="domain" description="HVO-0234-like beta-propeller" evidence="1">
    <location>
        <begin position="9"/>
        <end position="312"/>
    </location>
</feature>
<reference evidence="2 3" key="1">
    <citation type="submission" date="2017-06" db="EMBL/GenBank/DDBJ databases">
        <authorList>
            <person name="Kim H.J."/>
            <person name="Triplett B.A."/>
        </authorList>
    </citation>
    <scope>NUCLEOTIDE SEQUENCE [LARGE SCALE GENOMIC DNA]</scope>
    <source>
        <strain evidence="2 3">DSM 8800</strain>
    </source>
</reference>
<dbReference type="InterPro" id="IPR056505">
    <property type="entry name" value="Beta-prop_HVO_0234"/>
</dbReference>
<evidence type="ECO:0000259" key="1">
    <source>
        <dbReference type="Pfam" id="PF23366"/>
    </source>
</evidence>
<dbReference type="OrthoDB" id="213812at2157"/>
<sequence>MAPAEDDISIEEKRVYAGTAGRTDALLATGMGLVRVAISGDLVGEFTLISRDAARDVAVLPTVAGPDGDSQREADVLAVATDDDLRVAVLDSASDTAPDQLTFSDVAVGPCVAVGVHNGGLLVAAEDGTVSRVSVTLTGDSIEAAVDPVGGLADPRAIDGPLLAGADGVYRIVSDGNGWRLEHVGLSDVRDVAGSGLPLAATGDGLYWLGNGWMDALDGEFEVVAGDGDGHAMAAGDGGLWVRPGDEDGGGTGWNEDAWAQATLPVEEPIAAVGYGPGTAVAVTADGTVCVDVGDGWRHRAVGVRDVNGVALVAGDL</sequence>
<dbReference type="Pfam" id="PF23366">
    <property type="entry name" value="Beta-prop_HVO_0234"/>
    <property type="match status" value="1"/>
</dbReference>
<name>A0A238X2F4_HALVU</name>
<protein>
    <recommendedName>
        <fullName evidence="1">HVO-0234-like beta-propeller domain-containing protein</fullName>
    </recommendedName>
</protein>
<keyword evidence="3" id="KW-1185">Reference proteome</keyword>
<evidence type="ECO:0000313" key="2">
    <source>
        <dbReference type="EMBL" id="SNR52902.1"/>
    </source>
</evidence>